<feature type="domain" description="DUF4062" evidence="2">
    <location>
        <begin position="4"/>
        <end position="83"/>
    </location>
</feature>
<gene>
    <name evidence="3" type="ORF">P8936_15165</name>
</gene>
<evidence type="ECO:0000313" key="3">
    <source>
        <dbReference type="EMBL" id="XBH13017.1"/>
    </source>
</evidence>
<proteinExistence type="predicted"/>
<evidence type="ECO:0000259" key="2">
    <source>
        <dbReference type="Pfam" id="PF13271"/>
    </source>
</evidence>
<organism evidence="3">
    <name type="scientific">Edaphobacter paludis</name>
    <dbReference type="NCBI Taxonomy" id="3035702"/>
    <lineage>
        <taxon>Bacteria</taxon>
        <taxon>Pseudomonadati</taxon>
        <taxon>Acidobacteriota</taxon>
        <taxon>Terriglobia</taxon>
        <taxon>Terriglobales</taxon>
        <taxon>Acidobacteriaceae</taxon>
        <taxon>Edaphobacter</taxon>
    </lineage>
</organism>
<dbReference type="EMBL" id="CP121195">
    <property type="protein sequence ID" value="XBH13017.1"/>
    <property type="molecule type" value="Genomic_DNA"/>
</dbReference>
<protein>
    <submittedName>
        <fullName evidence="3">DUF4062 domain-containing protein</fullName>
    </submittedName>
</protein>
<accession>A0AAU7D6S1</accession>
<dbReference type="Pfam" id="PF13271">
    <property type="entry name" value="DUF4062"/>
    <property type="match status" value="1"/>
</dbReference>
<dbReference type="InterPro" id="IPR027417">
    <property type="entry name" value="P-loop_NTPase"/>
</dbReference>
<feature type="region of interest" description="Disordered" evidence="1">
    <location>
        <begin position="98"/>
        <end position="117"/>
    </location>
</feature>
<name>A0AAU7D6S1_9BACT</name>
<reference evidence="3" key="1">
    <citation type="submission" date="2023-03" db="EMBL/GenBank/DDBJ databases">
        <title>Edaphobacter sp.</title>
        <authorList>
            <person name="Huber K.J."/>
            <person name="Papendorf J."/>
            <person name="Pilke C."/>
            <person name="Bunk B."/>
            <person name="Sproeer C."/>
            <person name="Pester M."/>
        </authorList>
    </citation>
    <scope>NUCLEOTIDE SEQUENCE</scope>
    <source>
        <strain evidence="3">DSM 109920</strain>
    </source>
</reference>
<dbReference type="AlphaFoldDB" id="A0AAU7D6S1"/>
<dbReference type="InterPro" id="IPR025139">
    <property type="entry name" value="DUF4062"/>
</dbReference>
<dbReference type="SUPFAM" id="SSF52540">
    <property type="entry name" value="P-loop containing nucleoside triphosphate hydrolases"/>
    <property type="match status" value="1"/>
</dbReference>
<evidence type="ECO:0000256" key="1">
    <source>
        <dbReference type="SAM" id="MobiDB-lite"/>
    </source>
</evidence>
<dbReference type="RefSeq" id="WP_348269674.1">
    <property type="nucleotide sequence ID" value="NZ_CP121195.1"/>
</dbReference>
<sequence>MTPFLSSTFIDLVPERKAVLEVLRKKRMLPLAMEDFVASSRAPANSALEHLRKSDLMLLVIGFKAGSLLPDASGATYTSAEYDELLKLGKTPLVFVKQKKKKGQRNPSWHNEETDPAKKKALDDFKAHVGERFTWAYFTTPESLALAVVLALEDWETEGRPGARTTFASISDYFAGKNPAGHFQILDFGTTLLGREDQISALNDFAADPTQRVCILSGRGGIGKSKLLFDWANSRPKEAIFLKDEPLWLGDSEKEIPADCKFVIVDDAHRQPDFGKALQLLQDTTANKNLKLIVSTRPGSKEGLVQQINKKINTSKILRLPDLEELTKDQSRALAEQVLGHEFGNYAEHLAVIGSNSPLVIVAGGRLIASRKINPSTLTTLQEFRSTIFGSLLDEMELNGPKFTIDPPRPVLDLIAALGPIDVEKPEFREAAEKMLARRIDEILSTIDALVTVGVITPRSKPTRVIPDVLSDFVLEARCLDSGGRSTRYADQVYEAFGGPFLKSLMRNLSELDWRRGQASDVSLNLLGEIWADIHQRFRSGDEYARHSVLTDLSGAAIYQPNHVIALVRTAIADPIKTNATSEGSHYRVGQGYVLSVLPGLLEATAHHVDWTTESIDTLWELALQDGGDVESATGAKGVLKRLSSWHRFGNPTFNFVMLLQAIRLTRRADAFTTSYTPFSMIRQILEKDGEFNEWQDEMTMSFGGFGLNYVAVGPVRENAIDYLEFALEEDGRRALLAVDILEHLLHNYLNRMARPSTEHEKEWQGKERQRCLRLLISRYDRAGSPQLRATIFDALRSATAVNCPESISQAATEALATIAVDDEVSVIDAIRTAEHELPVLSTDFSPPGWEESITKLMEKGRASLERLIESTGNQARFTIDQTRACLELQMTTGGFHRFMFAFADRPEFLSEMADQLITHPRVDEMISQLSSVMGSIRASDPSAFRQRALSAIEAGAVHVIHASANNLRVFTDATEQDIAVIQAYGGYPDLVAKRGAIHAIAYMGKFTELRQILKEAALSIHAEGDTVIATDLVDAFGTYGVPLTSLTREEAAAVATEFLPIEDWDYDQAAIPRFLSVFVNLFPDETYDLLLKRIEESIQSRVAGWTRYRTFDLVRGNISFGGVPAEKRALLAKDCIDRVMTSESAEELAELYWAVAGYDAAYDLVLAATSNITDQGVRNLVVLIDKAIPNFVFTNPAFAKDLVRSFTGEQRQLIVDALANQASHFGSGVFAGSPEDFMQYRHERLKDEVAAFPEEPGFEDLTRALRRFV</sequence>